<comment type="caution">
    <text evidence="1">The sequence shown here is derived from an EMBL/GenBank/DDBJ whole genome shotgun (WGS) entry which is preliminary data.</text>
</comment>
<evidence type="ECO:0000313" key="2">
    <source>
        <dbReference type="Proteomes" id="UP001597508"/>
    </source>
</evidence>
<dbReference type="Pfam" id="PF13692">
    <property type="entry name" value="Glyco_trans_1_4"/>
    <property type="match status" value="1"/>
</dbReference>
<reference evidence="2" key="1">
    <citation type="journal article" date="2019" name="Int. J. Syst. Evol. Microbiol.">
        <title>The Global Catalogue of Microorganisms (GCM) 10K type strain sequencing project: providing services to taxonomists for standard genome sequencing and annotation.</title>
        <authorList>
            <consortium name="The Broad Institute Genomics Platform"/>
            <consortium name="The Broad Institute Genome Sequencing Center for Infectious Disease"/>
            <person name="Wu L."/>
            <person name="Ma J."/>
        </authorList>
    </citation>
    <scope>NUCLEOTIDE SEQUENCE [LARGE SCALE GENOMIC DNA]</scope>
    <source>
        <strain evidence="2">KCTC 52127</strain>
    </source>
</reference>
<dbReference type="Proteomes" id="UP001597508">
    <property type="component" value="Unassembled WGS sequence"/>
</dbReference>
<dbReference type="CDD" id="cd03801">
    <property type="entry name" value="GT4_PimA-like"/>
    <property type="match status" value="1"/>
</dbReference>
<evidence type="ECO:0000313" key="1">
    <source>
        <dbReference type="EMBL" id="MFD2568453.1"/>
    </source>
</evidence>
<dbReference type="RefSeq" id="WP_379667161.1">
    <property type="nucleotide sequence ID" value="NZ_JBHULH010000011.1"/>
</dbReference>
<dbReference type="SUPFAM" id="SSF53756">
    <property type="entry name" value="UDP-Glycosyltransferase/glycogen phosphorylase"/>
    <property type="match status" value="1"/>
</dbReference>
<accession>A0ABW5LWK9</accession>
<keyword evidence="2" id="KW-1185">Reference proteome</keyword>
<organism evidence="1 2">
    <name type="scientific">Pseudotenacibaculum haliotis</name>
    <dbReference type="NCBI Taxonomy" id="1862138"/>
    <lineage>
        <taxon>Bacteria</taxon>
        <taxon>Pseudomonadati</taxon>
        <taxon>Bacteroidota</taxon>
        <taxon>Flavobacteriia</taxon>
        <taxon>Flavobacteriales</taxon>
        <taxon>Flavobacteriaceae</taxon>
        <taxon>Pseudotenacibaculum</taxon>
    </lineage>
</organism>
<gene>
    <name evidence="1" type="ORF">ACFSRZ_13835</name>
</gene>
<dbReference type="Gene3D" id="3.40.50.2000">
    <property type="entry name" value="Glycogen Phosphorylase B"/>
    <property type="match status" value="1"/>
</dbReference>
<protein>
    <submittedName>
        <fullName evidence="1">Glycosyltransferase</fullName>
    </submittedName>
</protein>
<dbReference type="EMBL" id="JBHULH010000011">
    <property type="protein sequence ID" value="MFD2568453.1"/>
    <property type="molecule type" value="Genomic_DNA"/>
</dbReference>
<proteinExistence type="predicted"/>
<name>A0ABW5LWK9_9FLAO</name>
<sequence length="416" mass="48015">MKQSTNKHHVFIIGSVWVEPKSSAAGSRMLQFIQLFLEQDWQVTFGTTAQKNPNSIDLTQLGIHEIPLELNDSNFDSLVKELNPSIVMFDRFMTEEQFGWRVAEHCPDALRILDTEDLHCLRKTREEALKKEMDFSFDLLRNSDVAKREIASIYRCDLTLIISTYELALLQDVFGIRKELLCYVPFLLKAIDNKQEESWKSYENRANFISIGNFLHAPNLDATLQLKKHIWKLIRKEIPKAQLHIYGAYPTQQVLQFHNEKEGFNVHGFVEDADEVFENSRVLLAPLRFGAGIKGKLVDAMLNGTPSVTTSIGVEGMCEGLPWNGFVEDEIAAFVSKAVELYSNKEIWNQAQKNGIEIINQRYDKKELSSDFLHRINQVYQGLDLHRNQNFIGSMLHHHLLKSTKYLSKWIEEKNK</sequence>